<sequence length="490" mass="57023">MNNFGPFRSHVNDCKMTYMWRYMNFMDTGFRYGNKYSLILYGEGFYAKDFMQTKKVNGIPVLFVPGNAGSARQVRSLGSVLQNKTEMQNTKFHFDVFAVDFNEELSGLSSEYISTQADYLSKAVDYIWKMYDKPPNGIIFVGHSMGGIAIRLLISDPGFDLNKAAMVLTFATPHRMPPLPIDHKMIQMWKKIHETWKTDRILNSHIRIISVSGGFKDELIDEIWTLDKNVTHVSTTEIDKVWLEADHQCIVWCNQLVRQTSRLLFDYARNPKNFFQKPQIYLDRHYKESGLRLKKIAPKNETKFLSADSCEPKCPPDGFLKIFVDEKLENKKLLVLSPLTYEPEQLIQIIDSNATERKCRPTTRFLKEDTFYSFINLQDCSGNTILVNLEKKLAWLVDNSDVYLPSFKVTWEKEITNLIWPLSNFRFNVDGVKILNISFYNNDLVARLDIIRDIEIEENDRHRAIWSTESVQRMDNPFAKNDPSKIALMM</sequence>
<evidence type="ECO:0000256" key="8">
    <source>
        <dbReference type="ARBA" id="ARBA00022989"/>
    </source>
</evidence>
<dbReference type="Pfam" id="PF07819">
    <property type="entry name" value="PGAP1"/>
    <property type="match status" value="1"/>
</dbReference>
<comment type="function">
    <text evidence="10">Involved in inositol deacylation of GPI-anchored proteins which plays important roles in the quality control and ER-associated degradation of GPI-anchored proteins.</text>
</comment>
<name>A0A914DDN0_9BILA</name>
<organism evidence="12 13">
    <name type="scientific">Acrobeloides nanus</name>
    <dbReference type="NCBI Taxonomy" id="290746"/>
    <lineage>
        <taxon>Eukaryota</taxon>
        <taxon>Metazoa</taxon>
        <taxon>Ecdysozoa</taxon>
        <taxon>Nematoda</taxon>
        <taxon>Chromadorea</taxon>
        <taxon>Rhabditida</taxon>
        <taxon>Tylenchina</taxon>
        <taxon>Cephalobomorpha</taxon>
        <taxon>Cephaloboidea</taxon>
        <taxon>Cephalobidae</taxon>
        <taxon>Acrobeloides</taxon>
    </lineage>
</organism>
<evidence type="ECO:0000259" key="11">
    <source>
        <dbReference type="Pfam" id="PF07819"/>
    </source>
</evidence>
<evidence type="ECO:0000256" key="2">
    <source>
        <dbReference type="ARBA" id="ARBA00006931"/>
    </source>
</evidence>
<keyword evidence="7 10" id="KW-0653">Protein transport</keyword>
<evidence type="ECO:0000256" key="9">
    <source>
        <dbReference type="ARBA" id="ARBA00023136"/>
    </source>
</evidence>
<evidence type="ECO:0000256" key="3">
    <source>
        <dbReference type="ARBA" id="ARBA00022448"/>
    </source>
</evidence>
<dbReference type="Gene3D" id="3.40.50.1820">
    <property type="entry name" value="alpha/beta hydrolase"/>
    <property type="match status" value="1"/>
</dbReference>
<dbReference type="WBParaSite" id="ACRNAN_scaffold2404.g11161.t1">
    <property type="protein sequence ID" value="ACRNAN_scaffold2404.g11161.t1"/>
    <property type="gene ID" value="ACRNAN_scaffold2404.g11161"/>
</dbReference>
<keyword evidence="9 10" id="KW-0472">Membrane</keyword>
<evidence type="ECO:0000256" key="1">
    <source>
        <dbReference type="ARBA" id="ARBA00004477"/>
    </source>
</evidence>
<dbReference type="SUPFAM" id="SSF53474">
    <property type="entry name" value="alpha/beta-Hydrolases"/>
    <property type="match status" value="1"/>
</dbReference>
<keyword evidence="5 10" id="KW-0378">Hydrolase</keyword>
<evidence type="ECO:0000313" key="13">
    <source>
        <dbReference type="WBParaSite" id="ACRNAN_scaffold2404.g11161.t1"/>
    </source>
</evidence>
<evidence type="ECO:0000256" key="7">
    <source>
        <dbReference type="ARBA" id="ARBA00022927"/>
    </source>
</evidence>
<dbReference type="AlphaFoldDB" id="A0A914DDN0"/>
<dbReference type="GO" id="GO:0050185">
    <property type="term" value="F:phosphatidylinositol deacylase activity"/>
    <property type="evidence" value="ECO:0007669"/>
    <property type="project" value="TreeGrafter"/>
</dbReference>
<dbReference type="EC" id="3.1.-.-" evidence="10"/>
<accession>A0A914DDN0</accession>
<comment type="similarity">
    <text evidence="2 10">Belongs to the GPI inositol-deacylase family.</text>
</comment>
<feature type="domain" description="GPI inositol-deacylase PGAP1-like alpha/beta" evidence="11">
    <location>
        <begin position="56"/>
        <end position="267"/>
    </location>
</feature>
<dbReference type="GO" id="GO:0005789">
    <property type="term" value="C:endoplasmic reticulum membrane"/>
    <property type="evidence" value="ECO:0007669"/>
    <property type="project" value="UniProtKB-SubCell"/>
</dbReference>
<evidence type="ECO:0000256" key="10">
    <source>
        <dbReference type="RuleBase" id="RU365011"/>
    </source>
</evidence>
<keyword evidence="12" id="KW-1185">Reference proteome</keyword>
<dbReference type="PANTHER" id="PTHR15495:SF7">
    <property type="entry name" value="GPI INOSITOL-DEACYLASE"/>
    <property type="match status" value="1"/>
</dbReference>
<comment type="subcellular location">
    <subcellularLocation>
        <location evidence="1">Endoplasmic reticulum membrane</location>
        <topology evidence="1">Multi-pass membrane protein</topology>
    </subcellularLocation>
</comment>
<dbReference type="GO" id="GO:0006888">
    <property type="term" value="P:endoplasmic reticulum to Golgi vesicle-mediated transport"/>
    <property type="evidence" value="ECO:0007669"/>
    <property type="project" value="TreeGrafter"/>
</dbReference>
<reference evidence="13" key="1">
    <citation type="submission" date="2022-11" db="UniProtKB">
        <authorList>
            <consortium name="WormBaseParasite"/>
        </authorList>
    </citation>
    <scope>IDENTIFICATION</scope>
</reference>
<keyword evidence="3 10" id="KW-0813">Transport</keyword>
<dbReference type="GO" id="GO:0006505">
    <property type="term" value="P:GPI anchor metabolic process"/>
    <property type="evidence" value="ECO:0007669"/>
    <property type="project" value="TreeGrafter"/>
</dbReference>
<keyword evidence="4" id="KW-0812">Transmembrane</keyword>
<dbReference type="GO" id="GO:0015031">
    <property type="term" value="P:protein transport"/>
    <property type="evidence" value="ECO:0007669"/>
    <property type="project" value="UniProtKB-KW"/>
</dbReference>
<keyword evidence="6 10" id="KW-0256">Endoplasmic reticulum</keyword>
<dbReference type="Proteomes" id="UP000887540">
    <property type="component" value="Unplaced"/>
</dbReference>
<dbReference type="InterPro" id="IPR012908">
    <property type="entry name" value="PGAP1-ab_dom-like"/>
</dbReference>
<evidence type="ECO:0000256" key="6">
    <source>
        <dbReference type="ARBA" id="ARBA00022824"/>
    </source>
</evidence>
<dbReference type="InterPro" id="IPR039529">
    <property type="entry name" value="PGAP1/BST1"/>
</dbReference>
<evidence type="ECO:0000256" key="5">
    <source>
        <dbReference type="ARBA" id="ARBA00022801"/>
    </source>
</evidence>
<dbReference type="PANTHER" id="PTHR15495">
    <property type="entry name" value="NEGATIVE REGULATOR OF VESICLE FORMATION-RELATED"/>
    <property type="match status" value="1"/>
</dbReference>
<evidence type="ECO:0000256" key="4">
    <source>
        <dbReference type="ARBA" id="ARBA00022692"/>
    </source>
</evidence>
<protein>
    <recommendedName>
        <fullName evidence="10">GPI inositol-deacylase</fullName>
        <ecNumber evidence="10">3.1.-.-</ecNumber>
    </recommendedName>
</protein>
<keyword evidence="8" id="KW-1133">Transmembrane helix</keyword>
<proteinExistence type="inferred from homology"/>
<dbReference type="InterPro" id="IPR029058">
    <property type="entry name" value="AB_hydrolase_fold"/>
</dbReference>
<evidence type="ECO:0000313" key="12">
    <source>
        <dbReference type="Proteomes" id="UP000887540"/>
    </source>
</evidence>